<sequence>MGFGSAHPVSRSDKPARCAAAGPIRRGLLKALRVVQLEFRLLGELPELSGATCLNLRKDWDRIVPLVSSMPTSTGGGKTRTRIRASKMSSALKSCKRIFDAPCVSCDRSRGNEAKSEWAERMALTPDRVNTTWCRDPYWLLRRHVRELAAGWGERLESARKECVEGGVRRSESGVYVPDQQGCFETTQGMGGTLATCPLNTSNDDSLVRLGVAKTKGKLRVVTMQSARVKRVLTPVHNALYDHLSSFGWLVRGDVKKEDFLAVLNDRRDGEAVISGDYESATDKIYLEAVDVIVEELSKDVRLTENEKAVLLGSFSNLRWLNPCTGRIRPIKRGSMMGNLVSFPLLCLLNKACFDIASDIARGAGANRVGRFNGDDCVFAGDRKFFNLWKEVTGTFGLCVNVEKTGYSNISADLNSQSFFIRRGQLAPKPVLSFFRPNRKEPGCLLKEILDGLRTFRGEVVSFVVNSLMRFEISARQIDLSNLSKREYRILSKKSWFRRALTDGAAPTIKKGVRRSVEMVIGPPPKASLYGVFDMMAKDVTCDMVSRWTGVPVKPEKVSIDYAAFRERSSQTPSYQPPSFRVLRRGPKLWSFVWPKPVYDHFMMYEDRAFVTNKARRSLWIDDHPCLQVSVDLVRTRFVRGSRNFRTYFGPPASLSPCSLPQVNCGYA</sequence>
<name>A0A9E7V227_9VIRU</name>
<keyword evidence="2" id="KW-0808">Transferase</keyword>
<protein>
    <submittedName>
        <fullName evidence="4">RNA-dependent RNA polymerase</fullName>
    </submittedName>
</protein>
<evidence type="ECO:0000313" key="4">
    <source>
        <dbReference type="EMBL" id="UYL95453.1"/>
    </source>
</evidence>
<dbReference type="SUPFAM" id="SSF56672">
    <property type="entry name" value="DNA/RNA polymerases"/>
    <property type="match status" value="1"/>
</dbReference>
<dbReference type="GO" id="GO:0003968">
    <property type="term" value="F:RNA-directed RNA polymerase activity"/>
    <property type="evidence" value="ECO:0007669"/>
    <property type="project" value="UniProtKB-KW"/>
</dbReference>
<organism evidence="4">
    <name type="scientific">Luoyang Botou tick virus 2</name>
    <dbReference type="NCBI Taxonomy" id="2972075"/>
    <lineage>
        <taxon>Viruses</taxon>
        <taxon>Riboviria</taxon>
        <taxon>Orthornavirae</taxon>
        <taxon>Lenarviricota</taxon>
        <taxon>Miaviricetes</taxon>
        <taxon>Ourlivirales</taxon>
        <taxon>Botourmiaviridae</taxon>
    </lineage>
</organism>
<reference evidence="4" key="1">
    <citation type="submission" date="2022-05" db="EMBL/GenBank/DDBJ databases">
        <authorList>
            <person name="Cao W."/>
            <person name="Jia N."/>
            <person name="Lam T.T.-Y."/>
            <person name="Ni X."/>
            <person name="Liu J."/>
        </authorList>
    </citation>
    <scope>NUCLEOTIDE SEQUENCE</scope>
    <source>
        <strain evidence="4">TIGMIC 1</strain>
    </source>
</reference>
<keyword evidence="3" id="KW-0548">Nucleotidyltransferase</keyword>
<accession>A0A9E7V227</accession>
<keyword evidence="1 4" id="KW-0696">RNA-directed RNA polymerase</keyword>
<proteinExistence type="predicted"/>
<dbReference type="EMBL" id="ON746365">
    <property type="protein sequence ID" value="UYL95453.1"/>
    <property type="molecule type" value="Genomic_RNA"/>
</dbReference>
<evidence type="ECO:0000256" key="3">
    <source>
        <dbReference type="ARBA" id="ARBA00022695"/>
    </source>
</evidence>
<dbReference type="InterPro" id="IPR043502">
    <property type="entry name" value="DNA/RNA_pol_sf"/>
</dbReference>
<evidence type="ECO:0000256" key="1">
    <source>
        <dbReference type="ARBA" id="ARBA00022484"/>
    </source>
</evidence>
<evidence type="ECO:0000256" key="2">
    <source>
        <dbReference type="ARBA" id="ARBA00022679"/>
    </source>
</evidence>